<dbReference type="GO" id="GO:1990063">
    <property type="term" value="C:Bam protein complex"/>
    <property type="evidence" value="ECO:0007669"/>
    <property type="project" value="TreeGrafter"/>
</dbReference>
<keyword evidence="8" id="KW-1185">Reference proteome</keyword>
<dbReference type="PANTHER" id="PTHR37482">
    <property type="entry name" value="OUTER MEMBRANE PROTEIN ASSEMBLY FACTOR BAME"/>
    <property type="match status" value="1"/>
</dbReference>
<dbReference type="Pfam" id="PF04355">
    <property type="entry name" value="BamE"/>
    <property type="match status" value="1"/>
</dbReference>
<evidence type="ECO:0000256" key="3">
    <source>
        <dbReference type="ARBA" id="ARBA00023237"/>
    </source>
</evidence>
<feature type="chain" id="PRO_5044243043" description="Outer membrane protein assembly factor BamE" evidence="5">
    <location>
        <begin position="20"/>
        <end position="164"/>
    </location>
</feature>
<comment type="caution">
    <text evidence="7">The sequence shown here is derived from an EMBL/GenBank/DDBJ whole genome shotgun (WGS) entry which is preliminary data.</text>
</comment>
<feature type="signal peptide" evidence="5">
    <location>
        <begin position="1"/>
        <end position="19"/>
    </location>
</feature>
<reference evidence="7 8" key="1">
    <citation type="journal article" date="2013" name="Genome Announc.">
        <title>Genome Sequence of the Pyrene- and Fluoranthene-Degrading Bacterium Cycloclasticus sp. Strain PY97M.</title>
        <authorList>
            <person name="Cui Z."/>
            <person name="Xu G."/>
            <person name="Li Q."/>
            <person name="Gao W."/>
            <person name="Zheng L."/>
        </authorList>
    </citation>
    <scope>NUCLEOTIDE SEQUENCE [LARGE SCALE GENOMIC DNA]</scope>
    <source>
        <strain evidence="7 8">PY97M</strain>
    </source>
</reference>
<comment type="subcellular location">
    <subcellularLocation>
        <location evidence="4">Cell outer membrane</location>
        <topology evidence="4">Lipid-anchor</topology>
    </subcellularLocation>
</comment>
<dbReference type="PROSITE" id="PS51257">
    <property type="entry name" value="PROKAR_LIPOPROTEIN"/>
    <property type="match status" value="1"/>
</dbReference>
<dbReference type="InterPro" id="IPR026592">
    <property type="entry name" value="BamE"/>
</dbReference>
<keyword evidence="3 4" id="KW-0998">Cell outer membrane</keyword>
<organism evidence="7 8">
    <name type="scientific">Cycloclasticus pugetii</name>
    <dbReference type="NCBI Taxonomy" id="34068"/>
    <lineage>
        <taxon>Bacteria</taxon>
        <taxon>Pseudomonadati</taxon>
        <taxon>Pseudomonadota</taxon>
        <taxon>Gammaproteobacteria</taxon>
        <taxon>Thiotrichales</taxon>
        <taxon>Piscirickettsiaceae</taxon>
        <taxon>Cycloclasticus</taxon>
    </lineage>
</organism>
<dbReference type="EMBL" id="ASHL01000002">
    <property type="protein sequence ID" value="EPD13690.1"/>
    <property type="molecule type" value="Genomic_DNA"/>
</dbReference>
<gene>
    <name evidence="4" type="primary">bamE</name>
    <name evidence="7" type="ORF">L196_04116</name>
</gene>
<evidence type="ECO:0000256" key="1">
    <source>
        <dbReference type="ARBA" id="ARBA00022729"/>
    </source>
</evidence>
<dbReference type="Gene3D" id="3.30.1450.10">
    <property type="match status" value="1"/>
</dbReference>
<evidence type="ECO:0000256" key="4">
    <source>
        <dbReference type="HAMAP-Rule" id="MF_00925"/>
    </source>
</evidence>
<evidence type="ECO:0000313" key="8">
    <source>
        <dbReference type="Proteomes" id="UP000015462"/>
    </source>
</evidence>
<comment type="function">
    <text evidence="4">Part of the outer membrane protein assembly complex, which is involved in assembly and insertion of beta-barrel proteins into the outer membrane.</text>
</comment>
<evidence type="ECO:0000256" key="2">
    <source>
        <dbReference type="ARBA" id="ARBA00023136"/>
    </source>
</evidence>
<dbReference type="GO" id="GO:0051205">
    <property type="term" value="P:protein insertion into membrane"/>
    <property type="evidence" value="ECO:0007669"/>
    <property type="project" value="UniProtKB-UniRule"/>
</dbReference>
<name>A0AB33Z347_9GAMM</name>
<dbReference type="Proteomes" id="UP000015462">
    <property type="component" value="Unassembled WGS sequence"/>
</dbReference>
<keyword evidence="2 4" id="KW-0472">Membrane</keyword>
<evidence type="ECO:0000259" key="6">
    <source>
        <dbReference type="Pfam" id="PF04355"/>
    </source>
</evidence>
<keyword evidence="4" id="KW-0564">Palmitate</keyword>
<evidence type="ECO:0000313" key="7">
    <source>
        <dbReference type="EMBL" id="EPD13690.1"/>
    </source>
</evidence>
<dbReference type="InterPro" id="IPR037873">
    <property type="entry name" value="BamE-like"/>
</dbReference>
<comment type="subunit">
    <text evidence="4">Part of the Bam complex.</text>
</comment>
<proteinExistence type="inferred from homology"/>
<dbReference type="GO" id="GO:0043165">
    <property type="term" value="P:Gram-negative-bacterium-type cell outer membrane assembly"/>
    <property type="evidence" value="ECO:0007669"/>
    <property type="project" value="UniProtKB-UniRule"/>
</dbReference>
<protein>
    <recommendedName>
        <fullName evidence="4">Outer membrane protein assembly factor BamE</fullName>
    </recommendedName>
</protein>
<feature type="domain" description="Outer membrane protein assembly factor BamE" evidence="6">
    <location>
        <begin position="48"/>
        <end position="114"/>
    </location>
</feature>
<dbReference type="PANTHER" id="PTHR37482:SF1">
    <property type="entry name" value="OUTER MEMBRANE PROTEIN ASSEMBLY FACTOR BAME"/>
    <property type="match status" value="1"/>
</dbReference>
<sequence length="164" mass="18845">MRKRLILIMIFISSSTLVACSTTETLNDKMLDVADTLPGVYKIDVHQGNVVTQKMIDQLRPGMDKRQVKFILGTPLLVDPFHQERWDYFYDIRKAGKPHKRERITVIFNEGSLASLKGNFKPSNEFKPMTIDTKVIDVPKREKKEVGIMEKILKFIGIEPEAKP</sequence>
<dbReference type="AlphaFoldDB" id="A0AB33Z347"/>
<keyword evidence="4" id="KW-0449">Lipoprotein</keyword>
<dbReference type="InterPro" id="IPR007450">
    <property type="entry name" value="BamE_dom"/>
</dbReference>
<keyword evidence="1 4" id="KW-0732">Signal</keyword>
<comment type="similarity">
    <text evidence="4">Belongs to the BamE family.</text>
</comment>
<dbReference type="HAMAP" id="MF_00925">
    <property type="entry name" value="OM_assembly_BamE"/>
    <property type="match status" value="1"/>
</dbReference>
<dbReference type="RefSeq" id="WP_016390050.1">
    <property type="nucleotide sequence ID" value="NZ_FQZJ01000001.1"/>
</dbReference>
<evidence type="ECO:0000256" key="5">
    <source>
        <dbReference type="SAM" id="SignalP"/>
    </source>
</evidence>
<dbReference type="GO" id="GO:0030674">
    <property type="term" value="F:protein-macromolecule adaptor activity"/>
    <property type="evidence" value="ECO:0007669"/>
    <property type="project" value="TreeGrafter"/>
</dbReference>
<accession>A0AB33Z347</accession>